<dbReference type="SUPFAM" id="SSF52047">
    <property type="entry name" value="RNI-like"/>
    <property type="match status" value="1"/>
</dbReference>
<dbReference type="PANTHER" id="PTHR14224:SF37">
    <property type="entry name" value="LEUCINE-RICH REPEAT-CONTAINING PROTEIN 14"/>
    <property type="match status" value="1"/>
</dbReference>
<proteinExistence type="predicted"/>
<keyword evidence="1" id="KW-0677">Repeat</keyword>
<dbReference type="AlphaFoldDB" id="A0AA89BRU4"/>
<dbReference type="InterPro" id="IPR032675">
    <property type="entry name" value="LRR_dom_sf"/>
</dbReference>
<name>A0AA89BRU4_PINIB</name>
<dbReference type="EMBL" id="VSWD01000011">
    <property type="protein sequence ID" value="KAK3088796.1"/>
    <property type="molecule type" value="Genomic_DNA"/>
</dbReference>
<evidence type="ECO:0000313" key="2">
    <source>
        <dbReference type="EMBL" id="KAK3088796.1"/>
    </source>
</evidence>
<keyword evidence="3" id="KW-1185">Reference proteome</keyword>
<evidence type="ECO:0000313" key="3">
    <source>
        <dbReference type="Proteomes" id="UP001186944"/>
    </source>
</evidence>
<protein>
    <recommendedName>
        <fullName evidence="4">Leucine-rich repeat-containing protein 14</fullName>
    </recommendedName>
</protein>
<dbReference type="InterPro" id="IPR050694">
    <property type="entry name" value="LRRC14/PRAME"/>
</dbReference>
<organism evidence="2 3">
    <name type="scientific">Pinctada imbricata</name>
    <name type="common">Atlantic pearl-oyster</name>
    <name type="synonym">Pinctada martensii</name>
    <dbReference type="NCBI Taxonomy" id="66713"/>
    <lineage>
        <taxon>Eukaryota</taxon>
        <taxon>Metazoa</taxon>
        <taxon>Spiralia</taxon>
        <taxon>Lophotrochozoa</taxon>
        <taxon>Mollusca</taxon>
        <taxon>Bivalvia</taxon>
        <taxon>Autobranchia</taxon>
        <taxon>Pteriomorphia</taxon>
        <taxon>Pterioida</taxon>
        <taxon>Pterioidea</taxon>
        <taxon>Pteriidae</taxon>
        <taxon>Pinctada</taxon>
    </lineage>
</organism>
<comment type="caution">
    <text evidence="2">The sequence shown here is derived from an EMBL/GenBank/DDBJ whole genome shotgun (WGS) entry which is preliminary data.</text>
</comment>
<gene>
    <name evidence="2" type="ORF">FSP39_023791</name>
</gene>
<accession>A0AA89BRU4</accession>
<dbReference type="PANTHER" id="PTHR14224">
    <property type="entry name" value="SIMILAR TO PREFERENTIALLY EXPRESSED ANTIGEN IN MELANOMA-LIKE 3"/>
    <property type="match status" value="1"/>
</dbReference>
<evidence type="ECO:0000256" key="1">
    <source>
        <dbReference type="ARBA" id="ARBA00022737"/>
    </source>
</evidence>
<reference evidence="2" key="1">
    <citation type="submission" date="2019-08" db="EMBL/GenBank/DDBJ databases">
        <title>The improved chromosome-level genome for the pearl oyster Pinctada fucata martensii using PacBio sequencing and Hi-C.</title>
        <authorList>
            <person name="Zheng Z."/>
        </authorList>
    </citation>
    <scope>NUCLEOTIDE SEQUENCE</scope>
    <source>
        <strain evidence="2">ZZ-2019</strain>
        <tissue evidence="2">Adductor muscle</tissue>
    </source>
</reference>
<dbReference type="Gene3D" id="3.80.10.10">
    <property type="entry name" value="Ribonuclease Inhibitor"/>
    <property type="match status" value="1"/>
</dbReference>
<dbReference type="Proteomes" id="UP001186944">
    <property type="component" value="Unassembled WGS sequence"/>
</dbReference>
<dbReference type="GO" id="GO:0005737">
    <property type="term" value="C:cytoplasm"/>
    <property type="evidence" value="ECO:0007669"/>
    <property type="project" value="TreeGrafter"/>
</dbReference>
<sequence length="556" mass="63458">MYKALDRVNYNNLDLNRDYRKDKVTKTPASLQCLSSVALCYCSEEVVTEAVGVIPKHLAHLLLRTSIQNLQSSAIATIISNWPLSTLCFSEILPECYSNIFEDDMGLDLLVFRGVVRRTKACKMKLLDLRGFKLSDTFTKLVINMWPLLSLKRSQLKAKYLTKLIKDGTGSEFSRLAETVLPKVQNELPKILNDLLNHEMVKSAQFSIHIPSGEEMEVKLDSVKFSTSSTFFIDYLICNCLRSITPITISVSNIYIKSDLSLTEDVMDSLAPFIVFSSQDSKSLDGISLKQLEEGIFFFMSPDLRRFHRLRSLDIQDCNVYLLSGRTRSQTFHRMQLVRLLNSFDCLHRLDISFNYLLGCLGELLEALRHPLEYLSVRGCDLNEHDLECLASSSHSKSLRELNLSKLCQFSIYNMDRISPSYLLKIIPQFTNVAILNLAQNHLPDSSIPDFCKTISTHLKRLVYLDIAGNILNENSLTELIHSVGKVKPFQLFRITCSNNLLEGMPLDAYQVNQLTAGLRRKFMNIWKDMGRTDIHLDIVRLSYAIFVDLLDIFND</sequence>
<evidence type="ECO:0008006" key="4">
    <source>
        <dbReference type="Google" id="ProtNLM"/>
    </source>
</evidence>